<gene>
    <name evidence="2" type="ORF">C8N25_1016</name>
</gene>
<evidence type="ECO:0000313" key="2">
    <source>
        <dbReference type="EMBL" id="REG94181.1"/>
    </source>
</evidence>
<feature type="chain" id="PRO_5017759900" evidence="1">
    <location>
        <begin position="21"/>
        <end position="371"/>
    </location>
</feature>
<accession>A0A3E0E7H2</accession>
<comment type="caution">
    <text evidence="2">The sequence shown here is derived from an EMBL/GenBank/DDBJ whole genome shotgun (WGS) entry which is preliminary data.</text>
</comment>
<evidence type="ECO:0000256" key="1">
    <source>
        <dbReference type="SAM" id="SignalP"/>
    </source>
</evidence>
<dbReference type="EMBL" id="QUNF01000001">
    <property type="protein sequence ID" value="REG94181.1"/>
    <property type="molecule type" value="Genomic_DNA"/>
</dbReference>
<dbReference type="GO" id="GO:0004180">
    <property type="term" value="F:carboxypeptidase activity"/>
    <property type="evidence" value="ECO:0007669"/>
    <property type="project" value="UniProtKB-KW"/>
</dbReference>
<evidence type="ECO:0000313" key="3">
    <source>
        <dbReference type="Proteomes" id="UP000256405"/>
    </source>
</evidence>
<dbReference type="AlphaFoldDB" id="A0A3E0E7H2"/>
<reference evidence="2 3" key="1">
    <citation type="submission" date="2018-08" db="EMBL/GenBank/DDBJ databases">
        <title>Genomic Encyclopedia of Archaeal and Bacterial Type Strains, Phase II (KMG-II): from individual species to whole genera.</title>
        <authorList>
            <person name="Goeker M."/>
        </authorList>
    </citation>
    <scope>NUCLEOTIDE SEQUENCE [LARGE SCALE GENOMIC DNA]</scope>
    <source>
        <strain evidence="2 3">DSM 15986</strain>
    </source>
</reference>
<keyword evidence="2" id="KW-0378">Hydrolase</keyword>
<feature type="signal peptide" evidence="1">
    <location>
        <begin position="1"/>
        <end position="20"/>
    </location>
</feature>
<keyword evidence="1" id="KW-0732">Signal</keyword>
<proteinExistence type="predicted"/>
<dbReference type="Gene3D" id="2.60.40.1120">
    <property type="entry name" value="Carboxypeptidase-like, regulatory domain"/>
    <property type="match status" value="1"/>
</dbReference>
<dbReference type="SUPFAM" id="SSF49464">
    <property type="entry name" value="Carboxypeptidase regulatory domain-like"/>
    <property type="match status" value="1"/>
</dbReference>
<keyword evidence="3" id="KW-1185">Reference proteome</keyword>
<dbReference type="InterPro" id="IPR008969">
    <property type="entry name" value="CarboxyPept-like_regulatory"/>
</dbReference>
<dbReference type="RefSeq" id="WP_169714365.1">
    <property type="nucleotide sequence ID" value="NZ_MSSW01000009.1"/>
</dbReference>
<name>A0A3E0E7H2_9BACT</name>
<keyword evidence="2" id="KW-0121">Carboxypeptidase</keyword>
<protein>
    <submittedName>
        <fullName evidence="2">Carboxypeptidase-like protein</fullName>
    </submittedName>
</protein>
<dbReference type="Proteomes" id="UP000256405">
    <property type="component" value="Unassembled WGS sequence"/>
</dbReference>
<sequence length="371" mass="42685">MLLKIFLGLFLFFGSFSANAQAIFKGTIVDFETGEAIPYATVFLANTTLGTTTDEEGKFSMYLPNGNYEVIIRILGYEGLTFNLPASMVQPQGYKFMLVSVDEDLDEMEVNETRDPAWYRNLDDFKRYFLGTSLNGKACEIENELSMILDDQSEPGALIASSRDILKINNPNLGYRLDYLLNDFRFNYKIGFVTYGGYPLFIPDSTLSRRKQRRVERNRLEAYYGSFQHFMRSIYAGKSVAEGFEIRRLYRKDDPVHKGKFIDSLGTELITSIDIRRNRERREYLEFSDHILVTYQNEKESPQYVLGMGRGVRKSQSSSMRMTVDSLEIFENGSLSDPFGVVVEGYIGWERVGDLLPIDYFPEVEYIRGVQ</sequence>
<organism evidence="2 3">
    <name type="scientific">Algoriphagus antarcticus</name>
    <dbReference type="NCBI Taxonomy" id="238540"/>
    <lineage>
        <taxon>Bacteria</taxon>
        <taxon>Pseudomonadati</taxon>
        <taxon>Bacteroidota</taxon>
        <taxon>Cytophagia</taxon>
        <taxon>Cytophagales</taxon>
        <taxon>Cyclobacteriaceae</taxon>
        <taxon>Algoriphagus</taxon>
    </lineage>
</organism>
<keyword evidence="2" id="KW-0645">Protease</keyword>
<dbReference type="Pfam" id="PF13715">
    <property type="entry name" value="CarbopepD_reg_2"/>
    <property type="match status" value="1"/>
</dbReference>